<dbReference type="Pfam" id="PF11320">
    <property type="entry name" value="DUF3122"/>
    <property type="match status" value="1"/>
</dbReference>
<dbReference type="EMBL" id="MJGC01000059">
    <property type="protein sequence ID" value="OEJ74910.1"/>
    <property type="molecule type" value="Genomic_DNA"/>
</dbReference>
<reference evidence="1" key="1">
    <citation type="submission" date="2016-09" db="EMBL/GenBank/DDBJ databases">
        <title>Draft genome of thermotolerant cyanobacterium Desertifilum sp. strain IPPAS B-1220.</title>
        <authorList>
            <person name="Sinetova M.A."/>
            <person name="Bolakhan K."/>
            <person name="Zayadan B.K."/>
            <person name="Mironov K.S."/>
            <person name="Ustinova V."/>
            <person name="Kupriyanova E.V."/>
            <person name="Sidorov R.A."/>
            <person name="Skrypnik A.N."/>
            <person name="Gogoleva N.E."/>
            <person name="Gogolev Y.V."/>
            <person name="Los D.A."/>
        </authorList>
    </citation>
    <scope>NUCLEOTIDE SEQUENCE [LARGE SCALE GENOMIC DNA]</scope>
    <source>
        <strain evidence="1">IPPAS B-1220</strain>
    </source>
</reference>
<evidence type="ECO:0008006" key="2">
    <source>
        <dbReference type="Google" id="ProtNLM"/>
    </source>
</evidence>
<proteinExistence type="predicted"/>
<comment type="caution">
    <text evidence="1">The sequence shown here is derived from an EMBL/GenBank/DDBJ whole genome shotgun (WGS) entry which is preliminary data.</text>
</comment>
<gene>
    <name evidence="1" type="ORF">BH720_12255</name>
</gene>
<organism evidence="1">
    <name type="scientific">Desertifilum tharense IPPAS B-1220</name>
    <dbReference type="NCBI Taxonomy" id="1781255"/>
    <lineage>
        <taxon>Bacteria</taxon>
        <taxon>Bacillati</taxon>
        <taxon>Cyanobacteriota</taxon>
        <taxon>Cyanophyceae</taxon>
        <taxon>Desertifilales</taxon>
        <taxon>Desertifilaceae</taxon>
        <taxon>Desertifilum</taxon>
    </lineage>
</organism>
<dbReference type="AlphaFoldDB" id="A0A1E5QJS3"/>
<dbReference type="InterPro" id="IPR021469">
    <property type="entry name" value="DUF3122"/>
</dbReference>
<evidence type="ECO:0000313" key="1">
    <source>
        <dbReference type="EMBL" id="OEJ74910.1"/>
    </source>
</evidence>
<accession>A0A1E5QJS3</accession>
<name>A0A1E5QJS3_9CYAN</name>
<protein>
    <recommendedName>
        <fullName evidence="2">DUF3122 domain-containing protein</fullName>
    </recommendedName>
</protein>
<sequence length="180" mass="20131">MLNLVKKINKIGILVLVFFSLSLAQPKGAIAHLQEHHQQSGQLSLHSRQTLRDRAGYAWQVVLFPGESPSDPRWNLRLVGFPGAVEVAHPQPLTIRAAEGMDWSAADVFRDRPAATSVGQYDFTEVMQHLESVDFLIVQVPVSEDRTLSLKIPPFLIAEWQQLARSKSSPERSHSPHPSK</sequence>